<dbReference type="Proteomes" id="UP000824998">
    <property type="component" value="Unassembled WGS sequence"/>
</dbReference>
<sequence length="127" mass="14238">MAALSLMAILTLGFPCWPDITANLLTVLYQFSRGASFTTFLDNTTTSTTTTTTATILCYFARPQPRTRIARRLILQEPPPQQHTQVGLHEAVTETIEAQPLQGPRFQGLYTRESTQSSDKWHINRGL</sequence>
<feature type="chain" id="PRO_5040127909" evidence="1">
    <location>
        <begin position="23"/>
        <end position="127"/>
    </location>
</feature>
<accession>A0A9P7YP62</accession>
<feature type="signal peptide" evidence="1">
    <location>
        <begin position="1"/>
        <end position="22"/>
    </location>
</feature>
<comment type="caution">
    <text evidence="2">The sequence shown here is derived from an EMBL/GenBank/DDBJ whole genome shotgun (WGS) entry which is preliminary data.</text>
</comment>
<evidence type="ECO:0000256" key="1">
    <source>
        <dbReference type="SAM" id="SignalP"/>
    </source>
</evidence>
<keyword evidence="3" id="KW-1185">Reference proteome</keyword>
<keyword evidence="1" id="KW-0732">Signal</keyword>
<evidence type="ECO:0000313" key="3">
    <source>
        <dbReference type="Proteomes" id="UP000824998"/>
    </source>
</evidence>
<organism evidence="2 3">
    <name type="scientific">Amylocarpus encephaloides</name>
    <dbReference type="NCBI Taxonomy" id="45428"/>
    <lineage>
        <taxon>Eukaryota</taxon>
        <taxon>Fungi</taxon>
        <taxon>Dikarya</taxon>
        <taxon>Ascomycota</taxon>
        <taxon>Pezizomycotina</taxon>
        <taxon>Leotiomycetes</taxon>
        <taxon>Helotiales</taxon>
        <taxon>Helotiales incertae sedis</taxon>
        <taxon>Amylocarpus</taxon>
    </lineage>
</organism>
<name>A0A9P7YP62_9HELO</name>
<evidence type="ECO:0000313" key="2">
    <source>
        <dbReference type="EMBL" id="KAG9236583.1"/>
    </source>
</evidence>
<dbReference type="AlphaFoldDB" id="A0A9P7YP62"/>
<protein>
    <submittedName>
        <fullName evidence="2">Uncharacterized protein</fullName>
    </submittedName>
</protein>
<reference evidence="2" key="1">
    <citation type="journal article" date="2021" name="IMA Fungus">
        <title>Genomic characterization of three marine fungi, including Emericellopsis atlantica sp. nov. with signatures of a generalist lifestyle and marine biomass degradation.</title>
        <authorList>
            <person name="Hagestad O.C."/>
            <person name="Hou L."/>
            <person name="Andersen J.H."/>
            <person name="Hansen E.H."/>
            <person name="Altermark B."/>
            <person name="Li C."/>
            <person name="Kuhnert E."/>
            <person name="Cox R.J."/>
            <person name="Crous P.W."/>
            <person name="Spatafora J.W."/>
            <person name="Lail K."/>
            <person name="Amirebrahimi M."/>
            <person name="Lipzen A."/>
            <person name="Pangilinan J."/>
            <person name="Andreopoulos W."/>
            <person name="Hayes R.D."/>
            <person name="Ng V."/>
            <person name="Grigoriev I.V."/>
            <person name="Jackson S.A."/>
            <person name="Sutton T.D.S."/>
            <person name="Dobson A.D.W."/>
            <person name="Rama T."/>
        </authorList>
    </citation>
    <scope>NUCLEOTIDE SEQUENCE</scope>
    <source>
        <strain evidence="2">TRa018bII</strain>
    </source>
</reference>
<dbReference type="EMBL" id="MU251404">
    <property type="protein sequence ID" value="KAG9236583.1"/>
    <property type="molecule type" value="Genomic_DNA"/>
</dbReference>
<gene>
    <name evidence="2" type="ORF">BJ875DRAFT_217876</name>
</gene>
<proteinExistence type="predicted"/>